<organism evidence="2 3">
    <name type="scientific">Mesorhizobium huakuii</name>
    <dbReference type="NCBI Taxonomy" id="28104"/>
    <lineage>
        <taxon>Bacteria</taxon>
        <taxon>Pseudomonadati</taxon>
        <taxon>Pseudomonadota</taxon>
        <taxon>Alphaproteobacteria</taxon>
        <taxon>Hyphomicrobiales</taxon>
        <taxon>Phyllobacteriaceae</taxon>
        <taxon>Mesorhizobium</taxon>
    </lineage>
</organism>
<gene>
    <name evidence="2" type="ORF">HB778_02060</name>
</gene>
<sequence>MFGITKRLSTILAGGAVVAALCMPALAAGIGVGAGASVGGSGGVNAGAGASVGGGNGVNGGAGASIGGGTGANAGAGASIGGSGGGTAGLGATVGGQNGVGVGTGVAGIGGATPSSLSNSSLSGVVADMSDSQVARMKKRCADVLASSGSYDRDLRQLCLLISRR</sequence>
<evidence type="ECO:0000313" key="3">
    <source>
        <dbReference type="Proteomes" id="UP000515465"/>
    </source>
</evidence>
<dbReference type="Proteomes" id="UP000515465">
    <property type="component" value="Chromosome"/>
</dbReference>
<accession>A0A7G6SM61</accession>
<keyword evidence="1" id="KW-0732">Signal</keyword>
<protein>
    <submittedName>
        <fullName evidence="2">Uncharacterized protein</fullName>
    </submittedName>
</protein>
<evidence type="ECO:0000256" key="1">
    <source>
        <dbReference type="SAM" id="SignalP"/>
    </source>
</evidence>
<name>A0A7G6SM61_9HYPH</name>
<dbReference type="AlphaFoldDB" id="A0A7G6SM61"/>
<dbReference type="EMBL" id="CP050296">
    <property type="protein sequence ID" value="QND55593.1"/>
    <property type="molecule type" value="Genomic_DNA"/>
</dbReference>
<dbReference type="RefSeq" id="WP_183461070.1">
    <property type="nucleotide sequence ID" value="NZ_CP050296.1"/>
</dbReference>
<reference evidence="3" key="1">
    <citation type="journal article" date="2020" name="Mol. Plant Microbe">
        <title>Rhizobial microsymbionts of the narrowly endemic Oxytropis species growing in Kamchatka are characterized by significant genetic diversity and possess a set of genes that are associated with T3SS and T6SS secretion systems and can affect the development of symbiosis.</title>
        <authorList>
            <person name="Safronova V."/>
            <person name="Guro P."/>
            <person name="Sazanova A."/>
            <person name="Kuznetsova I."/>
            <person name="Belimov A."/>
            <person name="Yakubov V."/>
            <person name="Chirak E."/>
            <person name="Afonin A."/>
            <person name="Gogolev Y."/>
            <person name="Andronov E."/>
            <person name="Tikhonovich I."/>
        </authorList>
    </citation>
    <scope>NUCLEOTIDE SEQUENCE [LARGE SCALE GENOMIC DNA]</scope>
    <source>
        <strain evidence="3">583</strain>
    </source>
</reference>
<feature type="signal peptide" evidence="1">
    <location>
        <begin position="1"/>
        <end position="27"/>
    </location>
</feature>
<feature type="chain" id="PRO_5028901398" evidence="1">
    <location>
        <begin position="28"/>
        <end position="165"/>
    </location>
</feature>
<proteinExistence type="predicted"/>
<evidence type="ECO:0000313" key="2">
    <source>
        <dbReference type="EMBL" id="QND55593.1"/>
    </source>
</evidence>